<proteinExistence type="predicted"/>
<dbReference type="EMBL" id="JXST01000011">
    <property type="protein sequence ID" value="KIU17132.1"/>
    <property type="molecule type" value="Genomic_DNA"/>
</dbReference>
<evidence type="ECO:0000313" key="3">
    <source>
        <dbReference type="EMBL" id="KIU17132.1"/>
    </source>
</evidence>
<dbReference type="Gene3D" id="1.10.10.2840">
    <property type="entry name" value="PucR C-terminal helix-turn-helix domain"/>
    <property type="match status" value="1"/>
</dbReference>
<dbReference type="InterPro" id="IPR042070">
    <property type="entry name" value="PucR_C-HTH_sf"/>
</dbReference>
<dbReference type="InterPro" id="IPR058663">
    <property type="entry name" value="PucR-like_N"/>
</dbReference>
<dbReference type="Proteomes" id="UP000032221">
    <property type="component" value="Unassembled WGS sequence"/>
</dbReference>
<dbReference type="PANTHER" id="PTHR33744:SF1">
    <property type="entry name" value="DNA-BINDING TRANSCRIPTIONAL ACTIVATOR ADER"/>
    <property type="match status" value="1"/>
</dbReference>
<feature type="domain" description="PucR-like N-terminal" evidence="2">
    <location>
        <begin position="13"/>
        <end position="172"/>
    </location>
</feature>
<dbReference type="InterPro" id="IPR051448">
    <property type="entry name" value="CdaR-like_regulators"/>
</dbReference>
<dbReference type="STRING" id="280871.TL10_10170"/>
<evidence type="ECO:0000313" key="4">
    <source>
        <dbReference type="Proteomes" id="UP000032221"/>
    </source>
</evidence>
<accession>A0A0D1LF99</accession>
<dbReference type="Pfam" id="PF25906">
    <property type="entry name" value="PucR-like_N"/>
    <property type="match status" value="1"/>
</dbReference>
<dbReference type="AlphaFoldDB" id="A0A0D1LF99"/>
<dbReference type="RefSeq" id="WP_043985547.1">
    <property type="nucleotide sequence ID" value="NZ_JXST01000011.1"/>
</dbReference>
<evidence type="ECO:0000259" key="1">
    <source>
        <dbReference type="Pfam" id="PF13556"/>
    </source>
</evidence>
<dbReference type="PATRIC" id="fig|280871.6.peg.2103"/>
<dbReference type="PANTHER" id="PTHR33744">
    <property type="entry name" value="CARBOHYDRATE DIACID REGULATOR"/>
    <property type="match status" value="1"/>
</dbReference>
<dbReference type="InterPro" id="IPR025736">
    <property type="entry name" value="PucR_C-HTH_dom"/>
</dbReference>
<dbReference type="OrthoDB" id="5243741at2"/>
<comment type="caution">
    <text evidence="3">The sequence shown here is derived from an EMBL/GenBank/DDBJ whole genome shotgun (WGS) entry which is preliminary data.</text>
</comment>
<reference evidence="3 4" key="1">
    <citation type="submission" date="2015-01" db="EMBL/GenBank/DDBJ databases">
        <title>Genome sequence of Mycobacterium llatzerense and Mycobacterium immunogenum recovered from brain abscess.</title>
        <authorList>
            <person name="Greninger A.L."/>
            <person name="Langelier C."/>
            <person name="Cunningham G."/>
            <person name="Chiu C.Y."/>
            <person name="Miller S."/>
        </authorList>
    </citation>
    <scope>NUCLEOTIDE SEQUENCE [LARGE SCALE GENOMIC DNA]</scope>
    <source>
        <strain evidence="3 4">CLUC14</strain>
    </source>
</reference>
<evidence type="ECO:0000259" key="2">
    <source>
        <dbReference type="Pfam" id="PF25906"/>
    </source>
</evidence>
<sequence length="418" mass="44655">MTDPAARFSGLDLDEEIVRALEGVLPQMAERTVAAVTAEVPSYTDAFSGPMGQTIENAVQLALGAFLRLTTRSHDTDPGPRLSPALDGAYDLGRGEARTGRSIDALLSAYRVGARVSWRELSATAVAAGLSAATTARFAEMVFAFIDELSAASVSGHADELAAAGRVRQRHLDRLAAELLAGAPMNQLLATAEQADWKPPKTLSAVLLPEVDTRKLSVLFAQETLHTSLDVSEVDAGESLAVVLVPDADGQQRQRVLDAMTGSRVIVGPSRQWWQVKSSYLRALRTRALVAGGSGVVDTEEHLVDLVLSADHDAVDDLRRRVLAPLAGLRPSTAERLEETLRAWVLHLGRRDAVAESLFVHPQTVRYRMTQLRDFYGERLDDPDAVLEITVALGLTGVRAPAATTTPESSSGSAGGVG</sequence>
<keyword evidence="4" id="KW-1185">Reference proteome</keyword>
<organism evidence="3 4">
    <name type="scientific">Mycolicibacterium llatzerense</name>
    <dbReference type="NCBI Taxonomy" id="280871"/>
    <lineage>
        <taxon>Bacteria</taxon>
        <taxon>Bacillati</taxon>
        <taxon>Actinomycetota</taxon>
        <taxon>Actinomycetes</taxon>
        <taxon>Mycobacteriales</taxon>
        <taxon>Mycobacteriaceae</taxon>
        <taxon>Mycolicibacterium</taxon>
    </lineage>
</organism>
<name>A0A0D1LF99_9MYCO</name>
<protein>
    <submittedName>
        <fullName evidence="3">Transcriptional regulator</fullName>
    </submittedName>
</protein>
<feature type="domain" description="PucR C-terminal helix-turn-helix" evidence="1">
    <location>
        <begin position="338"/>
        <end position="393"/>
    </location>
</feature>
<dbReference type="Pfam" id="PF13556">
    <property type="entry name" value="HTH_30"/>
    <property type="match status" value="1"/>
</dbReference>
<gene>
    <name evidence="3" type="ORF">TL10_10170</name>
</gene>